<dbReference type="PANTHER" id="PTHR24286:SF105">
    <property type="entry name" value="CYTOCHROME P450 85A-LIKE"/>
    <property type="match status" value="1"/>
</dbReference>
<dbReference type="InterPro" id="IPR001128">
    <property type="entry name" value="Cyt_P450"/>
</dbReference>
<organism evidence="12 13">
    <name type="scientific">Tripterygium wilfordii</name>
    <name type="common">Thunder God vine</name>
    <dbReference type="NCBI Taxonomy" id="458696"/>
    <lineage>
        <taxon>Eukaryota</taxon>
        <taxon>Viridiplantae</taxon>
        <taxon>Streptophyta</taxon>
        <taxon>Embryophyta</taxon>
        <taxon>Tracheophyta</taxon>
        <taxon>Spermatophyta</taxon>
        <taxon>Magnoliopsida</taxon>
        <taxon>eudicotyledons</taxon>
        <taxon>Gunneridae</taxon>
        <taxon>Pentapetalae</taxon>
        <taxon>rosids</taxon>
        <taxon>fabids</taxon>
        <taxon>Celastrales</taxon>
        <taxon>Celastraceae</taxon>
        <taxon>Tripterygium</taxon>
    </lineage>
</organism>
<keyword evidence="8" id="KW-0503">Monooxygenase</keyword>
<name>A0A7J7E162_TRIWF</name>
<reference evidence="12 13" key="1">
    <citation type="journal article" date="2020" name="Nat. Commun.">
        <title>Genome of Tripterygium wilfordii and identification of cytochrome P450 involved in triptolide biosynthesis.</title>
        <authorList>
            <person name="Tu L."/>
            <person name="Su P."/>
            <person name="Zhang Z."/>
            <person name="Gao L."/>
            <person name="Wang J."/>
            <person name="Hu T."/>
            <person name="Zhou J."/>
            <person name="Zhang Y."/>
            <person name="Zhao Y."/>
            <person name="Liu Y."/>
            <person name="Song Y."/>
            <person name="Tong Y."/>
            <person name="Lu Y."/>
            <person name="Yang J."/>
            <person name="Xu C."/>
            <person name="Jia M."/>
            <person name="Peters R.J."/>
            <person name="Huang L."/>
            <person name="Gao W."/>
        </authorList>
    </citation>
    <scope>NUCLEOTIDE SEQUENCE [LARGE SCALE GENOMIC DNA]</scope>
    <source>
        <strain evidence="13">cv. XIE 37</strain>
        <tissue evidence="12">Leaf</tissue>
    </source>
</reference>
<evidence type="ECO:0000256" key="1">
    <source>
        <dbReference type="ARBA" id="ARBA00004167"/>
    </source>
</evidence>
<dbReference type="Pfam" id="PF00067">
    <property type="entry name" value="p450"/>
    <property type="match status" value="1"/>
</dbReference>
<dbReference type="PROSITE" id="PS00086">
    <property type="entry name" value="CYTOCHROME_P450"/>
    <property type="match status" value="1"/>
</dbReference>
<comment type="similarity">
    <text evidence="2 8">Belongs to the cytochrome P450 family.</text>
</comment>
<dbReference type="InterPro" id="IPR036910">
    <property type="entry name" value="HMG_box_dom_sf"/>
</dbReference>
<dbReference type="Proteomes" id="UP000593562">
    <property type="component" value="Unassembled WGS sequence"/>
</dbReference>
<dbReference type="InterPro" id="IPR017972">
    <property type="entry name" value="Cyt_P450_CS"/>
</dbReference>
<evidence type="ECO:0000256" key="9">
    <source>
        <dbReference type="SAM" id="Phobius"/>
    </source>
</evidence>
<dbReference type="Pfam" id="PF24868">
    <property type="entry name" value="YABBY_N"/>
    <property type="match status" value="1"/>
</dbReference>
<dbReference type="GO" id="GO:0010268">
    <property type="term" value="P:brassinosteroid homeostasis"/>
    <property type="evidence" value="ECO:0007669"/>
    <property type="project" value="TreeGrafter"/>
</dbReference>
<dbReference type="CDD" id="cd11043">
    <property type="entry name" value="CYP90-like"/>
    <property type="match status" value="1"/>
</dbReference>
<evidence type="ECO:0000259" key="10">
    <source>
        <dbReference type="Pfam" id="PF04690"/>
    </source>
</evidence>
<dbReference type="SUPFAM" id="SSF47095">
    <property type="entry name" value="HMG-box"/>
    <property type="match status" value="1"/>
</dbReference>
<feature type="domain" description="YABBY protein C-terminal" evidence="10">
    <location>
        <begin position="523"/>
        <end position="583"/>
    </location>
</feature>
<evidence type="ECO:0000259" key="11">
    <source>
        <dbReference type="Pfam" id="PF24868"/>
    </source>
</evidence>
<keyword evidence="3 9" id="KW-0812">Transmembrane</keyword>
<keyword evidence="7 8" id="KW-0349">Heme</keyword>
<evidence type="ECO:0000256" key="4">
    <source>
        <dbReference type="ARBA" id="ARBA00022723"/>
    </source>
</evidence>
<keyword evidence="8" id="KW-0560">Oxidoreductase</keyword>
<keyword evidence="9" id="KW-0472">Membrane</keyword>
<proteinExistence type="inferred from homology"/>
<dbReference type="SUPFAM" id="SSF48264">
    <property type="entry name" value="Cytochrome P450"/>
    <property type="match status" value="1"/>
</dbReference>
<keyword evidence="5 9" id="KW-1133">Transmembrane helix</keyword>
<dbReference type="PANTHER" id="PTHR24286">
    <property type="entry name" value="CYTOCHROME P450 26"/>
    <property type="match status" value="1"/>
</dbReference>
<dbReference type="GO" id="GO:0016020">
    <property type="term" value="C:membrane"/>
    <property type="evidence" value="ECO:0007669"/>
    <property type="project" value="UniProtKB-SubCell"/>
</dbReference>
<evidence type="ECO:0000256" key="8">
    <source>
        <dbReference type="RuleBase" id="RU000461"/>
    </source>
</evidence>
<dbReference type="InParanoid" id="A0A7J7E162"/>
<gene>
    <name evidence="12" type="ORF">HS088_TW02G01056</name>
</gene>
<dbReference type="PRINTS" id="PR00465">
    <property type="entry name" value="EP450IV"/>
</dbReference>
<dbReference type="InterPro" id="IPR056775">
    <property type="entry name" value="YABBY_C"/>
</dbReference>
<dbReference type="GO" id="GO:0004497">
    <property type="term" value="F:monooxygenase activity"/>
    <property type="evidence" value="ECO:0007669"/>
    <property type="project" value="UniProtKB-KW"/>
</dbReference>
<dbReference type="AlphaFoldDB" id="A0A7J7E162"/>
<dbReference type="CDD" id="cd00084">
    <property type="entry name" value="HMG-box_SF"/>
    <property type="match status" value="1"/>
</dbReference>
<evidence type="ECO:0000256" key="5">
    <source>
        <dbReference type="ARBA" id="ARBA00022989"/>
    </source>
</evidence>
<keyword evidence="13" id="KW-1185">Reference proteome</keyword>
<comment type="subcellular location">
    <subcellularLocation>
        <location evidence="1">Membrane</location>
        <topology evidence="1">Single-pass membrane protein</topology>
    </subcellularLocation>
</comment>
<keyword evidence="4 7" id="KW-0479">Metal-binding</keyword>
<feature type="domain" description="YABBY N-terminal" evidence="11">
    <location>
        <begin position="471"/>
        <end position="503"/>
    </location>
</feature>
<sequence>MAAGLVVIAAWLLFICICVYFGLLKWNQIRYGRKGLPPGTMGLPIVGQNTSFLKYGPDFMKNQRARHGSVFKTHVMGSPTVICMNPELNRYILLNEGKGMVPGYPTSMVDILGRLNIAAVHGSDHKRVRGSLLSLIGPPLIKDQLFAKIDHFMSSFLQHWDGQTIDIQEKASEMAFLISLKETMENESKFLNESFKQEFDKLVIGTISLPVNFPGTNYRRGLEGRKRVVTVLKQIMKERRASGITCNDMLDKLLRNEDPKYRLSDDEIIDQLIVILHSGYETVSKTTMMAIKYLHDNPRALQQLREEHLAIRETKKPGESIDWNDYKSMTFTRAVIIETSRLATVVNGVLRRTTKDVELNGYIIPKGWKIYVFTGEINYDPNLYPEPLTFNPWRWLDKGLESHNYFFLFGGGSRLCPGKELGIVYISMFLHYFATRYRWEIFGSDEIWGLVAKGTRATDQLCKKVERQPQVGIPCKRLLDSVTVKCGHCSNISFLTSRPPLQGQCLDHHQFIPQEKQGFCSNTSSEPLSPKAPFVVKPPEKKHRLPSAYNRFMKEEIQRIKAANPEIPHREAFSTAAKNGFDFAGMK</sequence>
<dbReference type="EMBL" id="JAAARO010000002">
    <property type="protein sequence ID" value="KAF5752036.1"/>
    <property type="molecule type" value="Genomic_DNA"/>
</dbReference>
<keyword evidence="6 7" id="KW-0408">Iron</keyword>
<evidence type="ECO:0000256" key="2">
    <source>
        <dbReference type="ARBA" id="ARBA00010617"/>
    </source>
</evidence>
<dbReference type="GO" id="GO:0005506">
    <property type="term" value="F:iron ion binding"/>
    <property type="evidence" value="ECO:0007669"/>
    <property type="project" value="InterPro"/>
</dbReference>
<dbReference type="GO" id="GO:0016132">
    <property type="term" value="P:brassinosteroid biosynthetic process"/>
    <property type="evidence" value="ECO:0007669"/>
    <property type="project" value="TreeGrafter"/>
</dbReference>
<evidence type="ECO:0000256" key="6">
    <source>
        <dbReference type="ARBA" id="ARBA00023004"/>
    </source>
</evidence>
<dbReference type="GO" id="GO:0020037">
    <property type="term" value="F:heme binding"/>
    <property type="evidence" value="ECO:0007669"/>
    <property type="project" value="InterPro"/>
</dbReference>
<dbReference type="InterPro" id="IPR002403">
    <property type="entry name" value="Cyt_P450_E_grp-IV"/>
</dbReference>
<dbReference type="GO" id="GO:0016705">
    <property type="term" value="F:oxidoreductase activity, acting on paired donors, with incorporation or reduction of molecular oxygen"/>
    <property type="evidence" value="ECO:0007669"/>
    <property type="project" value="InterPro"/>
</dbReference>
<accession>A0A7J7E162</accession>
<protein>
    <submittedName>
        <fullName evidence="12">Brassinosteroid-6-oxidase 2</fullName>
    </submittedName>
</protein>
<comment type="cofactor">
    <cofactor evidence="7">
        <name>heme</name>
        <dbReference type="ChEBI" id="CHEBI:30413"/>
    </cofactor>
</comment>
<dbReference type="Gene3D" id="1.10.630.10">
    <property type="entry name" value="Cytochrome P450"/>
    <property type="match status" value="1"/>
</dbReference>
<feature type="binding site" description="axial binding residue" evidence="7">
    <location>
        <position position="416"/>
    </location>
    <ligand>
        <name>heme</name>
        <dbReference type="ChEBI" id="CHEBI:30413"/>
    </ligand>
    <ligandPart>
        <name>Fe</name>
        <dbReference type="ChEBI" id="CHEBI:18248"/>
    </ligandPart>
</feature>
<dbReference type="InterPro" id="IPR056776">
    <property type="entry name" value="YABBY_N"/>
</dbReference>
<dbReference type="InterPro" id="IPR036396">
    <property type="entry name" value="Cyt_P450_sf"/>
</dbReference>
<dbReference type="GO" id="GO:0016125">
    <property type="term" value="P:sterol metabolic process"/>
    <property type="evidence" value="ECO:0007669"/>
    <property type="project" value="TreeGrafter"/>
</dbReference>
<evidence type="ECO:0000313" key="12">
    <source>
        <dbReference type="EMBL" id="KAF5752036.1"/>
    </source>
</evidence>
<evidence type="ECO:0000313" key="13">
    <source>
        <dbReference type="Proteomes" id="UP000593562"/>
    </source>
</evidence>
<dbReference type="Pfam" id="PF04690">
    <property type="entry name" value="YABBY"/>
    <property type="match status" value="1"/>
</dbReference>
<feature type="transmembrane region" description="Helical" evidence="9">
    <location>
        <begin position="6"/>
        <end position="24"/>
    </location>
</feature>
<evidence type="ECO:0000256" key="7">
    <source>
        <dbReference type="PIRSR" id="PIRSR602403-1"/>
    </source>
</evidence>
<evidence type="ECO:0000256" key="3">
    <source>
        <dbReference type="ARBA" id="ARBA00022692"/>
    </source>
</evidence>
<comment type="caution">
    <text evidence="12">The sequence shown here is derived from an EMBL/GenBank/DDBJ whole genome shotgun (WGS) entry which is preliminary data.</text>
</comment>